<evidence type="ECO:0000313" key="1">
    <source>
        <dbReference type="EMBL" id="CAG8624501.1"/>
    </source>
</evidence>
<keyword evidence="2" id="KW-1185">Reference proteome</keyword>
<accession>A0A9N9D6E6</accession>
<sequence>IIQVDRHYIGNNPAKIHSTKPDGTQALNLNDDWRTNAKARVLYNEVVASRSRG</sequence>
<reference evidence="1" key="1">
    <citation type="submission" date="2021-06" db="EMBL/GenBank/DDBJ databases">
        <authorList>
            <person name="Kallberg Y."/>
            <person name="Tangrot J."/>
            <person name="Rosling A."/>
        </authorList>
    </citation>
    <scope>NUCLEOTIDE SEQUENCE</scope>
    <source>
        <strain evidence="1">BR232B</strain>
    </source>
</reference>
<dbReference type="EMBL" id="CAJVPI010001728">
    <property type="protein sequence ID" value="CAG8624501.1"/>
    <property type="molecule type" value="Genomic_DNA"/>
</dbReference>
<dbReference type="Proteomes" id="UP000789739">
    <property type="component" value="Unassembled WGS sequence"/>
</dbReference>
<dbReference type="AlphaFoldDB" id="A0A9N9D6E6"/>
<feature type="non-terminal residue" evidence="1">
    <location>
        <position position="1"/>
    </location>
</feature>
<gene>
    <name evidence="1" type="ORF">PBRASI_LOCUS8897</name>
</gene>
<organism evidence="1 2">
    <name type="scientific">Paraglomus brasilianum</name>
    <dbReference type="NCBI Taxonomy" id="144538"/>
    <lineage>
        <taxon>Eukaryota</taxon>
        <taxon>Fungi</taxon>
        <taxon>Fungi incertae sedis</taxon>
        <taxon>Mucoromycota</taxon>
        <taxon>Glomeromycotina</taxon>
        <taxon>Glomeromycetes</taxon>
        <taxon>Paraglomerales</taxon>
        <taxon>Paraglomeraceae</taxon>
        <taxon>Paraglomus</taxon>
    </lineage>
</organism>
<comment type="caution">
    <text evidence="1">The sequence shown here is derived from an EMBL/GenBank/DDBJ whole genome shotgun (WGS) entry which is preliminary data.</text>
</comment>
<protein>
    <submittedName>
        <fullName evidence="1">6540_t:CDS:1</fullName>
    </submittedName>
</protein>
<name>A0A9N9D6E6_9GLOM</name>
<evidence type="ECO:0000313" key="2">
    <source>
        <dbReference type="Proteomes" id="UP000789739"/>
    </source>
</evidence>
<proteinExistence type="predicted"/>